<sequence length="1352" mass="153589">MTERKNGTSDTCEGSGKNLSQDLQDMTSAKGFFSGHAPDYRRPCTSGEGRLCDIFRDLHLWNEFFWHVRLELRELSPGELSLVDTYGARLPWEMRHKKKEATTLLWHLLTLHRCVVSVKLNPDIIGQHDQVICDALRQSSSLIRLDMDGGCCIGKTASYRLIAVLPHLTQLRELELRSLDFGDASSERLAEYLASTRSLRTLIMNWQLFKWDHAIKVVRGLKRNVTITTLSLNTSTVDDCWLLDNAFPAYFLEVSTLRTLSVDSSYSGHLHQILEPILQNNILSELNLSKFLLNFWHIQLITELISTSRTLRSLNLIGCGYKHVPQQDTDTYRHDTESFGNVSSRIYPWVVALTENQTLEELSLSLSWYDAGEWRSFFKALASNAPLKKVNVNKFRREHVAEIFRAMRETGVQGRFFVGAVHTFEDTVVAMTECKEVSCIKIDSNIFPGFEPAVKAPCLMQSWSHVTSLCMVFDKEISSVTVSSMIALCITGAMALRALSLTFRIGWPIWKADHRIQRALVQAMVVNRTMRSLDISGLCFDETEAQMLANALQSSRTLCEFYFSPDDDESTFSFLRKLSPIVSSNYTVLGLHLHDFWDLGGDFFTVADVVRRNNSLVTRATHFVVERRHKYCAAALELVHSTPGLVARVQNSACVDENEAVQMIRRSLNCICELDDFMRLTGVVKDSVACHPRGDGKMQLVDLNRDSWLCIREYLKVSDILPVHVNYGTPCTSSEGRPCDILGDLRIWNEFFWPVGLELREYCPGELNLVEKSGVHMASEVPKRKHEAATLLQHLLTYHRCLVSVYLNGCIFTDHHQRICDALPESPSLRKLKLCLPSENTRALQSFCAALPFQNHLRELECQLTQLEDTFCEGLSEFLANTVSLKTFALNAPVLMAHEGAIIFQGLKRNAKIETLSLNTHMNPYLSSHGNEFAEYLRDNQTLRTLILTTNRPNNQVELRVIMRSLFRTTTLSEVKLVGFTMNDDNSRLVAVLLSKNKSLRKFHMVKCSLYSDGYPPKSVKTRPWLAAVRKNKTLEKLTMELFCFNLEQCRSLFEALKYNTTLKNITVERIRPEDAVEICRAMWETGVRERFFLGNPLIVEDPAVILTECNDLSCIVVDSTILREFGRFRTALRVLPSCAHVTSLSLAVWEKLFDDKVMNALIAEYIAGTLVLRDLTLTFVSGIWDPRGPCREGADQQSTDSLVQKLSPNFSANYMLLRLNAYRLGEVHRDFIINDVVHRNVSLVVRAAHFVIGTRHRYLAAAAELVHSNPGLVELIRELASVSEDTALSWIRNSLKSYSELDDFMGLAGVVKYGVTCHMRDDGQKQLVDIGRDCWLCIRQYLKVGDILDEQ</sequence>
<dbReference type="SUPFAM" id="SSF52047">
    <property type="entry name" value="RNI-like"/>
    <property type="match status" value="3"/>
</dbReference>
<organism evidence="3 4">
    <name type="scientific">Rhipicephalus sanguineus</name>
    <name type="common">Brown dog tick</name>
    <name type="synonym">Ixodes sanguineus</name>
    <dbReference type="NCBI Taxonomy" id="34632"/>
    <lineage>
        <taxon>Eukaryota</taxon>
        <taxon>Metazoa</taxon>
        <taxon>Ecdysozoa</taxon>
        <taxon>Arthropoda</taxon>
        <taxon>Chelicerata</taxon>
        <taxon>Arachnida</taxon>
        <taxon>Acari</taxon>
        <taxon>Parasitiformes</taxon>
        <taxon>Ixodida</taxon>
        <taxon>Ixodoidea</taxon>
        <taxon>Ixodidae</taxon>
        <taxon>Rhipicephalinae</taxon>
        <taxon>Rhipicephalus</taxon>
        <taxon>Rhipicephalus</taxon>
    </lineage>
</organism>
<reference evidence="3" key="2">
    <citation type="submission" date="2021-09" db="EMBL/GenBank/DDBJ databases">
        <authorList>
            <person name="Jia N."/>
            <person name="Wang J."/>
            <person name="Shi W."/>
            <person name="Du L."/>
            <person name="Sun Y."/>
            <person name="Zhan W."/>
            <person name="Jiang J."/>
            <person name="Wang Q."/>
            <person name="Zhang B."/>
            <person name="Ji P."/>
            <person name="Sakyi L.B."/>
            <person name="Cui X."/>
            <person name="Yuan T."/>
            <person name="Jiang B."/>
            <person name="Yang W."/>
            <person name="Lam T.T.-Y."/>
            <person name="Chang Q."/>
            <person name="Ding S."/>
            <person name="Wang X."/>
            <person name="Zhu J."/>
            <person name="Ruan X."/>
            <person name="Zhao L."/>
            <person name="Wei J."/>
            <person name="Que T."/>
            <person name="Du C."/>
            <person name="Cheng J."/>
            <person name="Dai P."/>
            <person name="Han X."/>
            <person name="Huang E."/>
            <person name="Gao Y."/>
            <person name="Liu J."/>
            <person name="Shao H."/>
            <person name="Ye R."/>
            <person name="Li L."/>
            <person name="Wei W."/>
            <person name="Wang X."/>
            <person name="Wang C."/>
            <person name="Huo Q."/>
            <person name="Li W."/>
            <person name="Guo W."/>
            <person name="Chen H."/>
            <person name="Chen S."/>
            <person name="Zhou L."/>
            <person name="Zhou L."/>
            <person name="Ni X."/>
            <person name="Tian J."/>
            <person name="Zhou Y."/>
            <person name="Sheng Y."/>
            <person name="Liu T."/>
            <person name="Pan Y."/>
            <person name="Xia L."/>
            <person name="Li J."/>
            <person name="Zhao F."/>
            <person name="Cao W."/>
        </authorList>
    </citation>
    <scope>NUCLEOTIDE SEQUENCE</scope>
    <source>
        <strain evidence="3">Rsan-2018</strain>
        <tissue evidence="3">Larvae</tissue>
    </source>
</reference>
<dbReference type="InterPro" id="IPR032675">
    <property type="entry name" value="LRR_dom_sf"/>
</dbReference>
<dbReference type="VEuPathDB" id="VectorBase:RSAN_029480"/>
<evidence type="ECO:0000256" key="2">
    <source>
        <dbReference type="SAM" id="MobiDB-lite"/>
    </source>
</evidence>
<dbReference type="PANTHER" id="PTHR24111:SF0">
    <property type="entry name" value="LEUCINE-RICH REPEAT-CONTAINING PROTEIN"/>
    <property type="match status" value="1"/>
</dbReference>
<dbReference type="VEuPathDB" id="VectorBase:RSAN_053475"/>
<name>A0A9D4SQQ4_RHISA</name>
<dbReference type="Proteomes" id="UP000821837">
    <property type="component" value="Unassembled WGS sequence"/>
</dbReference>
<feature type="compositionally biased region" description="Polar residues" evidence="2">
    <location>
        <begin position="8"/>
        <end position="20"/>
    </location>
</feature>
<reference evidence="3" key="1">
    <citation type="journal article" date="2020" name="Cell">
        <title>Large-Scale Comparative Analyses of Tick Genomes Elucidate Their Genetic Diversity and Vector Capacities.</title>
        <authorList>
            <consortium name="Tick Genome and Microbiome Consortium (TIGMIC)"/>
            <person name="Jia N."/>
            <person name="Wang J."/>
            <person name="Shi W."/>
            <person name="Du L."/>
            <person name="Sun Y."/>
            <person name="Zhan W."/>
            <person name="Jiang J.F."/>
            <person name="Wang Q."/>
            <person name="Zhang B."/>
            <person name="Ji P."/>
            <person name="Bell-Sakyi L."/>
            <person name="Cui X.M."/>
            <person name="Yuan T.T."/>
            <person name="Jiang B.G."/>
            <person name="Yang W.F."/>
            <person name="Lam T.T."/>
            <person name="Chang Q.C."/>
            <person name="Ding S.J."/>
            <person name="Wang X.J."/>
            <person name="Zhu J.G."/>
            <person name="Ruan X.D."/>
            <person name="Zhao L."/>
            <person name="Wei J.T."/>
            <person name="Ye R.Z."/>
            <person name="Que T.C."/>
            <person name="Du C.H."/>
            <person name="Zhou Y.H."/>
            <person name="Cheng J.X."/>
            <person name="Dai P.F."/>
            <person name="Guo W.B."/>
            <person name="Han X.H."/>
            <person name="Huang E.J."/>
            <person name="Li L.F."/>
            <person name="Wei W."/>
            <person name="Gao Y.C."/>
            <person name="Liu J.Z."/>
            <person name="Shao H.Z."/>
            <person name="Wang X."/>
            <person name="Wang C.C."/>
            <person name="Yang T.C."/>
            <person name="Huo Q.B."/>
            <person name="Li W."/>
            <person name="Chen H.Y."/>
            <person name="Chen S.E."/>
            <person name="Zhou L.G."/>
            <person name="Ni X.B."/>
            <person name="Tian J.H."/>
            <person name="Sheng Y."/>
            <person name="Liu T."/>
            <person name="Pan Y.S."/>
            <person name="Xia L.Y."/>
            <person name="Li J."/>
            <person name="Zhao F."/>
            <person name="Cao W.C."/>
        </authorList>
    </citation>
    <scope>NUCLEOTIDE SEQUENCE</scope>
    <source>
        <strain evidence="3">Rsan-2018</strain>
    </source>
</reference>
<evidence type="ECO:0000313" key="3">
    <source>
        <dbReference type="EMBL" id="KAH7943675.1"/>
    </source>
</evidence>
<evidence type="ECO:0000313" key="4">
    <source>
        <dbReference type="Proteomes" id="UP000821837"/>
    </source>
</evidence>
<evidence type="ECO:0008006" key="5">
    <source>
        <dbReference type="Google" id="ProtNLM"/>
    </source>
</evidence>
<proteinExistence type="predicted"/>
<accession>A0A9D4SQQ4</accession>
<evidence type="ECO:0000256" key="1">
    <source>
        <dbReference type="ARBA" id="ARBA00022737"/>
    </source>
</evidence>
<gene>
    <name evidence="3" type="ORF">HPB52_009880</name>
</gene>
<keyword evidence="1" id="KW-0677">Repeat</keyword>
<dbReference type="EMBL" id="JABSTV010001253">
    <property type="protein sequence ID" value="KAH7943675.1"/>
    <property type="molecule type" value="Genomic_DNA"/>
</dbReference>
<dbReference type="InterPro" id="IPR052201">
    <property type="entry name" value="LRR-containing_regulator"/>
</dbReference>
<feature type="region of interest" description="Disordered" evidence="2">
    <location>
        <begin position="1"/>
        <end position="20"/>
    </location>
</feature>
<dbReference type="Gene3D" id="3.80.10.10">
    <property type="entry name" value="Ribonuclease Inhibitor"/>
    <property type="match status" value="4"/>
</dbReference>
<comment type="caution">
    <text evidence="3">The sequence shown here is derived from an EMBL/GenBank/DDBJ whole genome shotgun (WGS) entry which is preliminary data.</text>
</comment>
<protein>
    <recommendedName>
        <fullName evidence="5">Nlr family card domain protein</fullName>
    </recommendedName>
</protein>
<keyword evidence="4" id="KW-1185">Reference proteome</keyword>
<dbReference type="PANTHER" id="PTHR24111">
    <property type="entry name" value="LEUCINE-RICH REPEAT-CONTAINING PROTEIN 34"/>
    <property type="match status" value="1"/>
</dbReference>